<dbReference type="InterPro" id="IPR029479">
    <property type="entry name" value="Nitroreductase"/>
</dbReference>
<keyword evidence="6" id="KW-1185">Reference proteome</keyword>
<dbReference type="SUPFAM" id="SSF55469">
    <property type="entry name" value="FMN-dependent nitroreductase-like"/>
    <property type="match status" value="1"/>
</dbReference>
<evidence type="ECO:0000256" key="2">
    <source>
        <dbReference type="ARBA" id="ARBA00022857"/>
    </source>
</evidence>
<proteinExistence type="inferred from homology"/>
<dbReference type="Pfam" id="PF00881">
    <property type="entry name" value="Nitroreductase"/>
    <property type="match status" value="1"/>
</dbReference>
<dbReference type="Proteomes" id="UP001500185">
    <property type="component" value="Unassembled WGS sequence"/>
</dbReference>
<comment type="caution">
    <text evidence="5">The sequence shown here is derived from an EMBL/GenBank/DDBJ whole genome shotgun (WGS) entry which is preliminary data.</text>
</comment>
<sequence>MLKKELDMINALEWRYATKKFDESKIIESDKIELLKNAFNLTPTSYGLQPLRLVVIKSQELKDKLFEHSYNQIQVKTASHVLVICIENTIDEKFIRHIFELQKEIRNVKDEIVNSFREFLIKDFDKRSEQDIKEWGKNQAYLAMGNLLTVCAAEKIDACPMEGFVNSAYDDILGLDEKDLSSALVLPIGYRAKDDKFADFKKVRRSQEETIIEY</sequence>
<feature type="domain" description="Nitroreductase" evidence="4">
    <location>
        <begin position="13"/>
        <end position="190"/>
    </location>
</feature>
<dbReference type="Gene3D" id="3.40.109.10">
    <property type="entry name" value="NADH Oxidase"/>
    <property type="match status" value="1"/>
</dbReference>
<dbReference type="CDD" id="cd02149">
    <property type="entry name" value="NfsB-like"/>
    <property type="match status" value="1"/>
</dbReference>
<dbReference type="InterPro" id="IPR033878">
    <property type="entry name" value="NfsB-like"/>
</dbReference>
<protein>
    <submittedName>
        <fullName evidence="5">NAD(P)H-dependent oxidoreductase</fullName>
    </submittedName>
</protein>
<gene>
    <name evidence="5" type="ORF">GCM10009433_14600</name>
</gene>
<evidence type="ECO:0000259" key="4">
    <source>
        <dbReference type="Pfam" id="PF00881"/>
    </source>
</evidence>
<evidence type="ECO:0000256" key="1">
    <source>
        <dbReference type="ARBA" id="ARBA00007118"/>
    </source>
</evidence>
<evidence type="ECO:0000256" key="3">
    <source>
        <dbReference type="ARBA" id="ARBA00023002"/>
    </source>
</evidence>
<reference evidence="5 6" key="1">
    <citation type="journal article" date="2019" name="Int. J. Syst. Evol. Microbiol.">
        <title>The Global Catalogue of Microorganisms (GCM) 10K type strain sequencing project: providing services to taxonomists for standard genome sequencing and annotation.</title>
        <authorList>
            <consortium name="The Broad Institute Genomics Platform"/>
            <consortium name="The Broad Institute Genome Sequencing Center for Infectious Disease"/>
            <person name="Wu L."/>
            <person name="Ma J."/>
        </authorList>
    </citation>
    <scope>NUCLEOTIDE SEQUENCE [LARGE SCALE GENOMIC DNA]</scope>
    <source>
        <strain evidence="5 6">JCM 16231</strain>
    </source>
</reference>
<dbReference type="PANTHER" id="PTHR43673">
    <property type="entry name" value="NAD(P)H NITROREDUCTASE YDGI-RELATED"/>
    <property type="match status" value="1"/>
</dbReference>
<accession>A0ABN1K883</accession>
<comment type="similarity">
    <text evidence="1">Belongs to the nitroreductase family.</text>
</comment>
<keyword evidence="2" id="KW-0521">NADP</keyword>
<keyword evidence="3" id="KW-0560">Oxidoreductase</keyword>
<name>A0ABN1K883_9FLAO</name>
<organism evidence="5 6">
    <name type="scientific">Psychroflexus lacisalsi</name>
    <dbReference type="NCBI Taxonomy" id="503928"/>
    <lineage>
        <taxon>Bacteria</taxon>
        <taxon>Pseudomonadati</taxon>
        <taxon>Bacteroidota</taxon>
        <taxon>Flavobacteriia</taxon>
        <taxon>Flavobacteriales</taxon>
        <taxon>Flavobacteriaceae</taxon>
        <taxon>Psychroflexus</taxon>
    </lineage>
</organism>
<evidence type="ECO:0000313" key="6">
    <source>
        <dbReference type="Proteomes" id="UP001500185"/>
    </source>
</evidence>
<evidence type="ECO:0000313" key="5">
    <source>
        <dbReference type="EMBL" id="GAA0757923.1"/>
    </source>
</evidence>
<dbReference type="PANTHER" id="PTHR43673:SF10">
    <property type="entry name" value="NADH DEHYDROGENASE_NAD(P)H NITROREDUCTASE XCC3605-RELATED"/>
    <property type="match status" value="1"/>
</dbReference>
<dbReference type="EMBL" id="BAAAGG010000005">
    <property type="protein sequence ID" value="GAA0757923.1"/>
    <property type="molecule type" value="Genomic_DNA"/>
</dbReference>
<dbReference type="InterPro" id="IPR000415">
    <property type="entry name" value="Nitroreductase-like"/>
</dbReference>